<evidence type="ECO:0000256" key="4">
    <source>
        <dbReference type="ARBA" id="ARBA00022840"/>
    </source>
</evidence>
<dbReference type="HOGENOM" id="CLU_018869_0_2_14"/>
<evidence type="ECO:0000313" key="8">
    <source>
        <dbReference type="EMBL" id="AGJ90474.1"/>
    </source>
</evidence>
<dbReference type="GO" id="GO:0006400">
    <property type="term" value="P:tRNA modification"/>
    <property type="evidence" value="ECO:0007669"/>
    <property type="project" value="UniProtKB-UniRule"/>
</dbReference>
<keyword evidence="4 6" id="KW-0067">ATP-binding</keyword>
<dbReference type="GO" id="GO:0005737">
    <property type="term" value="C:cytoplasm"/>
    <property type="evidence" value="ECO:0007669"/>
    <property type="project" value="UniProtKB-SubCell"/>
</dbReference>
<evidence type="ECO:0000256" key="3">
    <source>
        <dbReference type="ARBA" id="ARBA00022741"/>
    </source>
</evidence>
<comment type="domain">
    <text evidence="6">The N-terminal region contains the highly conserved SGGXDS motif, predicted to be a P-loop motif involved in ATP binding.</text>
</comment>
<dbReference type="Gene3D" id="3.40.50.620">
    <property type="entry name" value="HUPs"/>
    <property type="match status" value="1"/>
</dbReference>
<sequence>MNDLSIDITKKYLVAVSGGADSIFMLDQLIKIIDNKNIVVCHVNYNYRSDSNFDQQLVTDFCKQNNLQLEVLNVKQNYSELKNNFESWARFKRYDFFNKIANQYKIFDLLVAHNYNDLIETYLLQKQRNSLVSYYGLKSITKYKDLTIYRPILAVKKSYIINYLNESKINYITDWTNDDLKFQRNKIRSTLNENDFESILNQIKIDNLKLEKINQIVDNFLDKNLVNDELELTKQLYEFDHQVVQRIIYNYFKKINKEHLLINRSNKTIVEITKTLISSKKNFWKITLNNFSLIKDYNKLFIIANDLLKTKTLEINNLDDLANQTLFNNISELEKIIIDQKKFSYIITNDFEKYKLETTVDHKKTNRYFIDKKIRYKSRILNPVLYNKKDKIILNKIKKYY</sequence>
<dbReference type="GO" id="GO:0032267">
    <property type="term" value="F:tRNA(Ile)-lysidine synthase activity"/>
    <property type="evidence" value="ECO:0007669"/>
    <property type="project" value="UniProtKB-EC"/>
</dbReference>
<protein>
    <recommendedName>
        <fullName evidence="6">tRNA(Ile)-lysidine synthase</fullName>
        <ecNumber evidence="6">6.3.4.19</ecNumber>
    </recommendedName>
    <alternativeName>
        <fullName evidence="6">tRNA(Ile)-2-lysyl-cytidine synthase</fullName>
    </alternativeName>
    <alternativeName>
        <fullName evidence="6">tRNA(Ile)-lysidine synthetase</fullName>
    </alternativeName>
</protein>
<evidence type="ECO:0000313" key="9">
    <source>
        <dbReference type="Proteomes" id="UP000012984"/>
    </source>
</evidence>
<organism evidence="8 9">
    <name type="scientific">Mycoplasma putrefaciens Mput9231</name>
    <dbReference type="NCBI Taxonomy" id="1292033"/>
    <lineage>
        <taxon>Bacteria</taxon>
        <taxon>Bacillati</taxon>
        <taxon>Mycoplasmatota</taxon>
        <taxon>Mollicutes</taxon>
        <taxon>Mycoplasmataceae</taxon>
        <taxon>Mycoplasma</taxon>
    </lineage>
</organism>
<dbReference type="EMBL" id="CP004357">
    <property type="protein sequence ID" value="AGJ90474.1"/>
    <property type="molecule type" value="Genomic_DNA"/>
</dbReference>
<proteinExistence type="inferred from homology"/>
<dbReference type="NCBIfam" id="TIGR02432">
    <property type="entry name" value="lysidine_TilS_N"/>
    <property type="match status" value="1"/>
</dbReference>
<dbReference type="PANTHER" id="PTHR43033">
    <property type="entry name" value="TRNA(ILE)-LYSIDINE SYNTHASE-RELATED"/>
    <property type="match status" value="1"/>
</dbReference>
<dbReference type="InterPro" id="IPR014729">
    <property type="entry name" value="Rossmann-like_a/b/a_fold"/>
</dbReference>
<dbReference type="InterPro" id="IPR011063">
    <property type="entry name" value="TilS/TtcA_N"/>
</dbReference>
<dbReference type="PATRIC" id="fig|1292033.3.peg.14"/>
<keyword evidence="6" id="KW-0963">Cytoplasm</keyword>
<dbReference type="PANTHER" id="PTHR43033:SF1">
    <property type="entry name" value="TRNA(ILE)-LYSIDINE SYNTHASE-RELATED"/>
    <property type="match status" value="1"/>
</dbReference>
<gene>
    <name evidence="6 8" type="primary">tilS</name>
    <name evidence="8" type="ORF">MPUT9231_0140</name>
</gene>
<dbReference type="InterPro" id="IPR012795">
    <property type="entry name" value="tRNA_Ile_lys_synt_N"/>
</dbReference>
<feature type="binding site" evidence="6">
    <location>
        <begin position="17"/>
        <end position="22"/>
    </location>
    <ligand>
        <name>ATP</name>
        <dbReference type="ChEBI" id="CHEBI:30616"/>
    </ligand>
</feature>
<dbReference type="HAMAP" id="MF_01161">
    <property type="entry name" value="tRNA_Ile_lys_synt"/>
    <property type="match status" value="1"/>
</dbReference>
<reference evidence="8 9" key="1">
    <citation type="journal article" date="2013" name="Genome Announc.">
        <title>Complete Genome Sequence of Mycoplasma putrefaciens Strain 9231, One of the Agents of Contagious Agalactia in Goats.</title>
        <authorList>
            <person name="Dupuy V."/>
            <person name="Sirand-Pugnet P."/>
            <person name="Baranowski E."/>
            <person name="Barre A."/>
            <person name="Breton M."/>
            <person name="Couture C."/>
            <person name="Dordet-Frisoni E."/>
            <person name="Gaurivaud P."/>
            <person name="Jacob D."/>
            <person name="Lemaitre C."/>
            <person name="Manso-Silvan L."/>
            <person name="Nikolski M."/>
            <person name="Nouvel L.X."/>
            <person name="Poumarat F."/>
            <person name="Tardy F."/>
            <person name="Thebault P."/>
            <person name="Theil S."/>
            <person name="Citti C."/>
            <person name="Blanchard A."/>
            <person name="Thiaucourt F."/>
        </authorList>
    </citation>
    <scope>NUCLEOTIDE SEQUENCE [LARGE SCALE GENOMIC DNA]</scope>
    <source>
        <strain evidence="8">Mput9231</strain>
    </source>
</reference>
<keyword evidence="1 6" id="KW-0436">Ligase</keyword>
<keyword evidence="2 6" id="KW-0819">tRNA processing</keyword>
<dbReference type="eggNOG" id="COG0037">
    <property type="taxonomic scope" value="Bacteria"/>
</dbReference>
<evidence type="ECO:0000256" key="2">
    <source>
        <dbReference type="ARBA" id="ARBA00022694"/>
    </source>
</evidence>
<dbReference type="Proteomes" id="UP000012984">
    <property type="component" value="Chromosome"/>
</dbReference>
<keyword evidence="9" id="KW-1185">Reference proteome</keyword>
<comment type="catalytic activity">
    <reaction evidence="5 6">
        <text>cytidine(34) in tRNA(Ile2) + L-lysine + ATP = lysidine(34) in tRNA(Ile2) + AMP + diphosphate + H(+)</text>
        <dbReference type="Rhea" id="RHEA:43744"/>
        <dbReference type="Rhea" id="RHEA-COMP:10625"/>
        <dbReference type="Rhea" id="RHEA-COMP:10670"/>
        <dbReference type="ChEBI" id="CHEBI:15378"/>
        <dbReference type="ChEBI" id="CHEBI:30616"/>
        <dbReference type="ChEBI" id="CHEBI:32551"/>
        <dbReference type="ChEBI" id="CHEBI:33019"/>
        <dbReference type="ChEBI" id="CHEBI:82748"/>
        <dbReference type="ChEBI" id="CHEBI:83665"/>
        <dbReference type="ChEBI" id="CHEBI:456215"/>
        <dbReference type="EC" id="6.3.4.19"/>
    </reaction>
</comment>
<dbReference type="Pfam" id="PF01171">
    <property type="entry name" value="ATP_bind_3"/>
    <property type="match status" value="1"/>
</dbReference>
<evidence type="ECO:0000259" key="7">
    <source>
        <dbReference type="Pfam" id="PF01171"/>
    </source>
</evidence>
<evidence type="ECO:0000256" key="5">
    <source>
        <dbReference type="ARBA" id="ARBA00048539"/>
    </source>
</evidence>
<dbReference type="OrthoDB" id="9807403at2"/>
<dbReference type="RefSeq" id="WP_015587147.1">
    <property type="nucleotide sequence ID" value="NC_021083.1"/>
</dbReference>
<dbReference type="GO" id="GO:0005524">
    <property type="term" value="F:ATP binding"/>
    <property type="evidence" value="ECO:0007669"/>
    <property type="project" value="UniProtKB-UniRule"/>
</dbReference>
<evidence type="ECO:0000256" key="1">
    <source>
        <dbReference type="ARBA" id="ARBA00022598"/>
    </source>
</evidence>
<keyword evidence="3 6" id="KW-0547">Nucleotide-binding</keyword>
<comment type="subcellular location">
    <subcellularLocation>
        <location evidence="6">Cytoplasm</location>
    </subcellularLocation>
</comment>
<dbReference type="EC" id="6.3.4.19" evidence="6"/>
<dbReference type="KEGG" id="mput:MPUT9231_0140"/>
<comment type="similarity">
    <text evidence="6">Belongs to the tRNA(Ile)-lysidine synthase family.</text>
</comment>
<dbReference type="AlphaFoldDB" id="M9WGH2"/>
<name>M9WGH2_9MOLU</name>
<dbReference type="InterPro" id="IPR012094">
    <property type="entry name" value="tRNA_Ile_lys_synt"/>
</dbReference>
<evidence type="ECO:0000256" key="6">
    <source>
        <dbReference type="HAMAP-Rule" id="MF_01161"/>
    </source>
</evidence>
<comment type="function">
    <text evidence="6">Ligates lysine onto the cytidine present at position 34 of the AUA codon-specific tRNA(Ile) that contains the anticodon CAU, in an ATP-dependent manner. Cytidine is converted to lysidine, thus changing the amino acid specificity of the tRNA from methionine to isoleucine.</text>
</comment>
<dbReference type="CDD" id="cd01992">
    <property type="entry name" value="TilS_N"/>
    <property type="match status" value="1"/>
</dbReference>
<accession>M9WGH2</accession>
<feature type="domain" description="tRNA(Ile)-lysidine/2-thiocytidine synthase N-terminal" evidence="7">
    <location>
        <begin position="11"/>
        <end position="189"/>
    </location>
</feature>
<dbReference type="SUPFAM" id="SSF52402">
    <property type="entry name" value="Adenine nucleotide alpha hydrolases-like"/>
    <property type="match status" value="1"/>
</dbReference>